<evidence type="ECO:0000313" key="2">
    <source>
        <dbReference type="EnsemblPlants" id="Kaladp0073s0045.1.v1.1.CDS.1"/>
    </source>
</evidence>
<keyword evidence="3" id="KW-1185">Reference proteome</keyword>
<dbReference type="EnsemblPlants" id="Kaladp0073s0045.1.v1.1">
    <property type="protein sequence ID" value="Kaladp0073s0045.1.v1.1.CDS.1"/>
    <property type="gene ID" value="Kaladp0073s0045.v1.1"/>
</dbReference>
<proteinExistence type="predicted"/>
<evidence type="ECO:0000256" key="1">
    <source>
        <dbReference type="SAM" id="MobiDB-lite"/>
    </source>
</evidence>
<dbReference type="PANTHER" id="PTHR34197:SF3">
    <property type="entry name" value="DUF740 FAMILY PROTEIN"/>
    <property type="match status" value="1"/>
</dbReference>
<accession>A0A7N0UM10</accession>
<reference evidence="2" key="1">
    <citation type="submission" date="2021-01" db="UniProtKB">
        <authorList>
            <consortium name="EnsemblPlants"/>
        </authorList>
    </citation>
    <scope>IDENTIFICATION</scope>
</reference>
<name>A0A7N0UM10_KALFE</name>
<protein>
    <submittedName>
        <fullName evidence="2">Uncharacterized protein</fullName>
    </submittedName>
</protein>
<feature type="region of interest" description="Disordered" evidence="1">
    <location>
        <begin position="159"/>
        <end position="186"/>
    </location>
</feature>
<organism evidence="2 3">
    <name type="scientific">Kalanchoe fedtschenkoi</name>
    <name type="common">Lavender scallops</name>
    <name type="synonym">South American air plant</name>
    <dbReference type="NCBI Taxonomy" id="63787"/>
    <lineage>
        <taxon>Eukaryota</taxon>
        <taxon>Viridiplantae</taxon>
        <taxon>Streptophyta</taxon>
        <taxon>Embryophyta</taxon>
        <taxon>Tracheophyta</taxon>
        <taxon>Spermatophyta</taxon>
        <taxon>Magnoliopsida</taxon>
        <taxon>eudicotyledons</taxon>
        <taxon>Gunneridae</taxon>
        <taxon>Pentapetalae</taxon>
        <taxon>Saxifragales</taxon>
        <taxon>Crassulaceae</taxon>
        <taxon>Kalanchoe</taxon>
    </lineage>
</organism>
<dbReference type="Gramene" id="Kaladp0073s0045.1.v1.1">
    <property type="protein sequence ID" value="Kaladp0073s0045.1.v1.1.CDS.1"/>
    <property type="gene ID" value="Kaladp0073s0045.v1.1"/>
</dbReference>
<dbReference type="Proteomes" id="UP000594263">
    <property type="component" value="Unplaced"/>
</dbReference>
<feature type="compositionally biased region" description="Low complexity" evidence="1">
    <location>
        <begin position="168"/>
        <end position="181"/>
    </location>
</feature>
<sequence length="289" mass="31557">MMKNRGKQVQLQTQSQNHRRYIDLCSGLDGGCEKHPSFASSGVCAFCLRDRLLSLVCNECGEQRLSRSCSCSSFSDVGSVGRISFLIENDAGTPSFAQGRSFGLKRSSSTRAEVKRSRSRGWRLSALFRRRKGADQSQISSDGIWVEVSRSRSLCSLRRGGMTDEDGGSTSVSGARSSSVTLAYSEPEGRRSGCGFKDEIFSSFSAQSGKRVSSLRIKESKSDTDFEASEGGDSGFIDLNLEGFGSGRSFRDRNGSVSIVGKRGRMRGSRVWRWIFGGHGQLSQHENCG</sequence>
<evidence type="ECO:0000313" key="3">
    <source>
        <dbReference type="Proteomes" id="UP000594263"/>
    </source>
</evidence>
<dbReference type="AlphaFoldDB" id="A0A7N0UM10"/>
<dbReference type="PANTHER" id="PTHR34197">
    <property type="entry name" value="OS04G0591300 PROTEIN"/>
    <property type="match status" value="1"/>
</dbReference>